<dbReference type="EMBL" id="FNJC01000002">
    <property type="protein sequence ID" value="SDO77738.1"/>
    <property type="molecule type" value="Genomic_DNA"/>
</dbReference>
<dbReference type="RefSeq" id="WP_139165306.1">
    <property type="nucleotide sequence ID" value="NZ_FNJC01000002.1"/>
</dbReference>
<protein>
    <submittedName>
        <fullName evidence="2">Uncharacterized protein</fullName>
    </submittedName>
</protein>
<organism evidence="2 3">
    <name type="scientific">Filomicrobium insigne</name>
    <dbReference type="NCBI Taxonomy" id="418854"/>
    <lineage>
        <taxon>Bacteria</taxon>
        <taxon>Pseudomonadati</taxon>
        <taxon>Pseudomonadota</taxon>
        <taxon>Alphaproteobacteria</taxon>
        <taxon>Hyphomicrobiales</taxon>
        <taxon>Hyphomicrobiaceae</taxon>
        <taxon>Filomicrobium</taxon>
    </lineage>
</organism>
<feature type="compositionally biased region" description="Polar residues" evidence="1">
    <location>
        <begin position="16"/>
        <end position="33"/>
    </location>
</feature>
<evidence type="ECO:0000256" key="1">
    <source>
        <dbReference type="SAM" id="MobiDB-lite"/>
    </source>
</evidence>
<feature type="region of interest" description="Disordered" evidence="1">
    <location>
        <begin position="16"/>
        <end position="38"/>
    </location>
</feature>
<accession>A0A1H0MB73</accession>
<gene>
    <name evidence="2" type="ORF">SAMN04488061_1627</name>
</gene>
<evidence type="ECO:0000313" key="2">
    <source>
        <dbReference type="EMBL" id="SDO77738.1"/>
    </source>
</evidence>
<name>A0A1H0MB73_9HYPH</name>
<comment type="caution">
    <text evidence="2">The sequence shown here is derived from an EMBL/GenBank/DDBJ whole genome shotgun (WGS) entry which is preliminary data.</text>
</comment>
<feature type="region of interest" description="Disordered" evidence="1">
    <location>
        <begin position="60"/>
        <end position="87"/>
    </location>
</feature>
<proteinExistence type="predicted"/>
<sequence>MTTISSLNNAALSLFKSTQPERMTSRNTETNEQVKVGSGMSTLPGAAYQQAAAAAGKFSVETASPSRKVIATGETTPDVDPNETSGE</sequence>
<evidence type="ECO:0000313" key="3">
    <source>
        <dbReference type="Proteomes" id="UP000198795"/>
    </source>
</evidence>
<keyword evidence="3" id="KW-1185">Reference proteome</keyword>
<reference evidence="2 3" key="1">
    <citation type="submission" date="2016-10" db="EMBL/GenBank/DDBJ databases">
        <authorList>
            <person name="Varghese N."/>
            <person name="Submissions S."/>
        </authorList>
    </citation>
    <scope>NUCLEOTIDE SEQUENCE [LARGE SCALE GENOMIC DNA]</scope>
    <source>
        <strain evidence="2 3">CGMCC 1.6497</strain>
    </source>
</reference>
<dbReference type="Proteomes" id="UP000198795">
    <property type="component" value="Unassembled WGS sequence"/>
</dbReference>